<dbReference type="GeneID" id="19329152"/>
<sequence length="398" mass="44061">MVIDAIVEGFIRVSVGSVCAVFNYTWPWGSVVYHTISAPVVAACYALSTHVGLVNPTVLPDLGPEYGVVPPPIRRQPLVHVDGIALAHAVMAPGARELERFRDEQPGTTSNYLYFAAGVALQVPLAPFDTKLGKSIDQIKADNDRLGKLMHPRLEAERDALRSFRRLLRKQPAAGVLEKSEAYPVGRRTYSAASWLGSVWQTVLTTLRRALQRSVRSHLLRRVDDLDQILQNGLSERKEWIHSLAPSSLSKVEEMVGPVCQASRDLTDAKWQLEAKVDELHVAALGSGGSFELAGGTAGIQAELTSGLSGIRTAQSSFTNMCMFAWADRNAATDVISRLAHDIEVYMYAQESLKELRDRIQADPLNEPSKMMAFEVEMDNTAVWGLRCIEYWEEERES</sequence>
<dbReference type="OrthoDB" id="10621428at2759"/>
<dbReference type="Proteomes" id="UP000014074">
    <property type="component" value="Unassembled WGS sequence"/>
</dbReference>
<name>R8BA70_PHAM7</name>
<dbReference type="HOGENOM" id="CLU_692959_0_0_1"/>
<proteinExistence type="predicted"/>
<organism evidence="1 2">
    <name type="scientific">Phaeoacremonium minimum (strain UCR-PA7)</name>
    <name type="common">Esca disease fungus</name>
    <name type="synonym">Togninia minima</name>
    <dbReference type="NCBI Taxonomy" id="1286976"/>
    <lineage>
        <taxon>Eukaryota</taxon>
        <taxon>Fungi</taxon>
        <taxon>Dikarya</taxon>
        <taxon>Ascomycota</taxon>
        <taxon>Pezizomycotina</taxon>
        <taxon>Sordariomycetes</taxon>
        <taxon>Sordariomycetidae</taxon>
        <taxon>Togniniales</taxon>
        <taxon>Togniniaceae</taxon>
        <taxon>Phaeoacremonium</taxon>
    </lineage>
</organism>
<evidence type="ECO:0000313" key="1">
    <source>
        <dbReference type="EMBL" id="EON96215.1"/>
    </source>
</evidence>
<reference evidence="2" key="1">
    <citation type="journal article" date="2013" name="Genome Announc.">
        <title>Draft genome sequence of the ascomycete Phaeoacremonium aleophilum strain UCR-PA7, a causal agent of the esca disease complex in grapevines.</title>
        <authorList>
            <person name="Blanco-Ulate B."/>
            <person name="Rolshausen P."/>
            <person name="Cantu D."/>
        </authorList>
    </citation>
    <scope>NUCLEOTIDE SEQUENCE [LARGE SCALE GENOMIC DNA]</scope>
    <source>
        <strain evidence="2">UCR-PA7</strain>
    </source>
</reference>
<evidence type="ECO:0000313" key="2">
    <source>
        <dbReference type="Proteomes" id="UP000014074"/>
    </source>
</evidence>
<dbReference type="AlphaFoldDB" id="R8BA70"/>
<gene>
    <name evidence="1" type="ORF">UCRPA7_8311</name>
</gene>
<keyword evidence="2" id="KW-1185">Reference proteome</keyword>
<dbReference type="RefSeq" id="XP_007919019.1">
    <property type="nucleotide sequence ID" value="XM_007920828.1"/>
</dbReference>
<accession>R8BA70</accession>
<protein>
    <submittedName>
        <fullName evidence="1">Uncharacterized protein</fullName>
    </submittedName>
</protein>
<dbReference type="EMBL" id="KB933351">
    <property type="protein sequence ID" value="EON96215.1"/>
    <property type="molecule type" value="Genomic_DNA"/>
</dbReference>
<dbReference type="KEGG" id="tmn:UCRPA7_8311"/>